<dbReference type="AlphaFoldDB" id="A0AB34P735"/>
<dbReference type="EMBL" id="JRQI01000056">
    <property type="protein sequence ID" value="KGK57160.1"/>
    <property type="molecule type" value="Genomic_DNA"/>
</dbReference>
<dbReference type="Proteomes" id="UP000029879">
    <property type="component" value="Unassembled WGS sequence"/>
</dbReference>
<reference evidence="1 2" key="1">
    <citation type="submission" date="2014-10" db="EMBL/GenBank/DDBJ databases">
        <title>Genome sequence of a Xanthomonas strain that is pathogenic on beans.</title>
        <authorList>
            <person name="Aritua V."/>
            <person name="Sapp M."/>
            <person name="Harrison J."/>
            <person name="Smith J."/>
            <person name="Studholme D."/>
        </authorList>
    </citation>
    <scope>NUCLEOTIDE SEQUENCE [LARGE SCALE GENOMIC DNA]</scope>
    <source>
        <strain evidence="1 2">Nyagatare</strain>
    </source>
</reference>
<evidence type="ECO:0000313" key="2">
    <source>
        <dbReference type="Proteomes" id="UP000029879"/>
    </source>
</evidence>
<evidence type="ECO:0000313" key="1">
    <source>
        <dbReference type="EMBL" id="KGK57160.1"/>
    </source>
</evidence>
<evidence type="ECO:0008006" key="3">
    <source>
        <dbReference type="Google" id="ProtNLM"/>
    </source>
</evidence>
<sequence>MSIMSRYNEMPNPKIQELIQAYEKLSLKSDKRSKKASTLRSRLKEALELEDVSPRFSFISYYNIIEVISDDLASEKDVPSGNKVAIDIAKYSLSTKGSQRTKIYFLLLAFDNNFELNQAMALSDTRNYLAHGQIELDVHYVELCKKLAIWASESYVLHLARDDS</sequence>
<gene>
    <name evidence="1" type="ORF">NC00_14175</name>
</gene>
<organism evidence="1 2">
    <name type="scientific">Xanthomonas cannabis pv. phaseoli</name>
    <dbReference type="NCBI Taxonomy" id="1885902"/>
    <lineage>
        <taxon>Bacteria</taxon>
        <taxon>Pseudomonadati</taxon>
        <taxon>Pseudomonadota</taxon>
        <taxon>Gammaproteobacteria</taxon>
        <taxon>Lysobacterales</taxon>
        <taxon>Lysobacteraceae</taxon>
        <taxon>Xanthomonas</taxon>
    </lineage>
</organism>
<accession>A0AB34P735</accession>
<protein>
    <recommendedName>
        <fullName evidence="3">MAE-28990/MAE-18760-like HEPN domain-containing protein</fullName>
    </recommendedName>
</protein>
<proteinExistence type="predicted"/>
<name>A0AB34P735_9XANT</name>
<comment type="caution">
    <text evidence="1">The sequence shown here is derived from an EMBL/GenBank/DDBJ whole genome shotgun (WGS) entry which is preliminary data.</text>
</comment>